<dbReference type="GeneID" id="20212479"/>
<reference evidence="3" key="1">
    <citation type="submission" date="2012-12" db="EMBL/GenBank/DDBJ databases">
        <authorList>
            <person name="Hellsten U."/>
            <person name="Grimwood J."/>
            <person name="Chapman J.A."/>
            <person name="Shapiro H."/>
            <person name="Aerts A."/>
            <person name="Otillar R.P."/>
            <person name="Terry A.Y."/>
            <person name="Boore J.L."/>
            <person name="Simakov O."/>
            <person name="Marletaz F."/>
            <person name="Cho S.-J."/>
            <person name="Edsinger-Gonzales E."/>
            <person name="Havlak P."/>
            <person name="Kuo D.-H."/>
            <person name="Larsson T."/>
            <person name="Lv J."/>
            <person name="Arendt D."/>
            <person name="Savage R."/>
            <person name="Osoegawa K."/>
            <person name="de Jong P."/>
            <person name="Lindberg D.R."/>
            <person name="Seaver E.C."/>
            <person name="Weisblat D.A."/>
            <person name="Putnam N.H."/>
            <person name="Grigoriev I.V."/>
            <person name="Rokhsar D.S."/>
        </authorList>
    </citation>
    <scope>NUCLEOTIDE SEQUENCE</scope>
</reference>
<dbReference type="EMBL" id="AMQM01005941">
    <property type="status" value="NOT_ANNOTATED_CDS"/>
    <property type="molecule type" value="Genomic_DNA"/>
</dbReference>
<dbReference type="InterPro" id="IPR008979">
    <property type="entry name" value="Galactose-bd-like_sf"/>
</dbReference>
<gene>
    <name evidence="2" type="primary">20212479</name>
    <name evidence="1" type="ORF">HELRODRAFT_193007</name>
</gene>
<dbReference type="InParanoid" id="T1FUI3"/>
<dbReference type="Proteomes" id="UP000015101">
    <property type="component" value="Unassembled WGS sequence"/>
</dbReference>
<dbReference type="EMBL" id="KB097182">
    <property type="protein sequence ID" value="ESN98233.1"/>
    <property type="molecule type" value="Genomic_DNA"/>
</dbReference>
<dbReference type="OrthoDB" id="6102375at2759"/>
<reference evidence="2" key="3">
    <citation type="submission" date="2015-06" db="UniProtKB">
        <authorList>
            <consortium name="EnsemblMetazoa"/>
        </authorList>
    </citation>
    <scope>IDENTIFICATION</scope>
</reference>
<dbReference type="AlphaFoldDB" id="T1FUI3"/>
<dbReference type="PANTHER" id="PTHR45713:SF6">
    <property type="entry name" value="F5_8 TYPE C DOMAIN-CONTAINING PROTEIN"/>
    <property type="match status" value="1"/>
</dbReference>
<dbReference type="EnsemblMetazoa" id="HelroT193007">
    <property type="protein sequence ID" value="HelroP193007"/>
    <property type="gene ID" value="HelroG193007"/>
</dbReference>
<dbReference type="SUPFAM" id="SSF49785">
    <property type="entry name" value="Galactose-binding domain-like"/>
    <property type="match status" value="1"/>
</dbReference>
<dbReference type="Gene3D" id="2.60.120.260">
    <property type="entry name" value="Galactose-binding domain-like"/>
    <property type="match status" value="1"/>
</dbReference>
<keyword evidence="3" id="KW-1185">Reference proteome</keyword>
<dbReference type="Gene3D" id="3.50.4.10">
    <property type="entry name" value="Hepatocyte Growth Factor"/>
    <property type="match status" value="1"/>
</dbReference>
<evidence type="ECO:0000313" key="1">
    <source>
        <dbReference type="EMBL" id="ESN98233.1"/>
    </source>
</evidence>
<organism evidence="2 3">
    <name type="scientific">Helobdella robusta</name>
    <name type="common">Californian leech</name>
    <dbReference type="NCBI Taxonomy" id="6412"/>
    <lineage>
        <taxon>Eukaryota</taxon>
        <taxon>Metazoa</taxon>
        <taxon>Spiralia</taxon>
        <taxon>Lophotrochozoa</taxon>
        <taxon>Annelida</taxon>
        <taxon>Clitellata</taxon>
        <taxon>Hirudinea</taxon>
        <taxon>Rhynchobdellida</taxon>
        <taxon>Glossiphoniidae</taxon>
        <taxon>Helobdella</taxon>
    </lineage>
</organism>
<protein>
    <submittedName>
        <fullName evidence="1 2">Uncharacterized protein</fullName>
    </submittedName>
</protein>
<evidence type="ECO:0000313" key="3">
    <source>
        <dbReference type="Proteomes" id="UP000015101"/>
    </source>
</evidence>
<accession>T1FUI3</accession>
<proteinExistence type="predicted"/>
<name>T1FUI3_HELRO</name>
<evidence type="ECO:0000313" key="2">
    <source>
        <dbReference type="EnsemblMetazoa" id="HelroP193007"/>
    </source>
</evidence>
<dbReference type="RefSeq" id="XP_009023579.1">
    <property type="nucleotide sequence ID" value="XM_009025331.1"/>
</dbReference>
<sequence>MAERSFSVCGPAVWNSLPKIISVRLTNSNLVTLATCYNLTSQLNNTNVTFQCANAAGYPSRYLFLEQSDSSVTNLNICEVEVQGEYADVNGPKRNLLLKQNTSMSSVYLSTNSITQQSLAQSSGLLVDGIRDTTPLHGHCAQTSKPGTGSNWMLVDMDGYFFVDYIALTSRGSTRLRSFIIGLTSFKASDFLPLRGGYPVCNVYPSVVPVSSRITLRCNANLPPQQAYALSDGYLGVCELEAYESSSFSKLWISSSDQRLVGFVFLELPALRPTSCVLKCMKLGRYECDSFNFNQQLNVCQLNKHRNGFQLENLTSIHTWSF</sequence>
<dbReference type="CTD" id="20212479"/>
<dbReference type="PANTHER" id="PTHR45713">
    <property type="entry name" value="FTP DOMAIN-CONTAINING PROTEIN"/>
    <property type="match status" value="1"/>
</dbReference>
<reference evidence="1 3" key="2">
    <citation type="journal article" date="2013" name="Nature">
        <title>Insights into bilaterian evolution from three spiralian genomes.</title>
        <authorList>
            <person name="Simakov O."/>
            <person name="Marletaz F."/>
            <person name="Cho S.J."/>
            <person name="Edsinger-Gonzales E."/>
            <person name="Havlak P."/>
            <person name="Hellsten U."/>
            <person name="Kuo D.H."/>
            <person name="Larsson T."/>
            <person name="Lv J."/>
            <person name="Arendt D."/>
            <person name="Savage R."/>
            <person name="Osoegawa K."/>
            <person name="de Jong P."/>
            <person name="Grimwood J."/>
            <person name="Chapman J.A."/>
            <person name="Shapiro H."/>
            <person name="Aerts A."/>
            <person name="Otillar R.P."/>
            <person name="Terry A.Y."/>
            <person name="Boore J.L."/>
            <person name="Grigoriev I.V."/>
            <person name="Lindberg D.R."/>
            <person name="Seaver E.C."/>
            <person name="Weisblat D.A."/>
            <person name="Putnam N.H."/>
            <person name="Rokhsar D.S."/>
        </authorList>
    </citation>
    <scope>NUCLEOTIDE SEQUENCE</scope>
</reference>
<dbReference type="HOGENOM" id="CLU_038742_0_0_1"/>
<dbReference type="InterPro" id="IPR051941">
    <property type="entry name" value="BG_Antigen-Binding_Lectin"/>
</dbReference>
<dbReference type="KEGG" id="hro:HELRODRAFT_193007"/>